<dbReference type="AlphaFoldDB" id="A0A1E3AC37"/>
<evidence type="ECO:0000256" key="4">
    <source>
        <dbReference type="ARBA" id="ARBA00022840"/>
    </source>
</evidence>
<dbReference type="EMBL" id="MCGH01000002">
    <property type="protein sequence ID" value="ODM06169.1"/>
    <property type="molecule type" value="Genomic_DNA"/>
</dbReference>
<dbReference type="RefSeq" id="WP_069152211.1">
    <property type="nucleotide sequence ID" value="NZ_MCGH01000002.1"/>
</dbReference>
<dbReference type="PROSITE" id="PS00211">
    <property type="entry name" value="ABC_TRANSPORTER_1"/>
    <property type="match status" value="1"/>
</dbReference>
<dbReference type="GO" id="GO:0005524">
    <property type="term" value="F:ATP binding"/>
    <property type="evidence" value="ECO:0007669"/>
    <property type="project" value="UniProtKB-KW"/>
</dbReference>
<dbReference type="PATRIC" id="fig|1432052.4.peg.2299"/>
<proteinExistence type="inferred from homology"/>
<dbReference type="InterPro" id="IPR003593">
    <property type="entry name" value="AAA+_ATPase"/>
</dbReference>
<gene>
    <name evidence="6" type="primary">yxlF_4</name>
    <name evidence="6" type="ORF">BEI61_02058</name>
</gene>
<keyword evidence="3" id="KW-0547">Nucleotide-binding</keyword>
<dbReference type="InterPro" id="IPR003439">
    <property type="entry name" value="ABC_transporter-like_ATP-bd"/>
</dbReference>
<reference evidence="6 7" key="1">
    <citation type="submission" date="2016-07" db="EMBL/GenBank/DDBJ databases">
        <title>Characterization of isolates of Eisenbergiella tayi derived from blood cultures, using whole genome sequencing.</title>
        <authorList>
            <person name="Burdz T."/>
            <person name="Wiebe D."/>
            <person name="Huynh C."/>
            <person name="Bernard K."/>
        </authorList>
    </citation>
    <scope>NUCLEOTIDE SEQUENCE [LARGE SCALE GENOMIC DNA]</scope>
    <source>
        <strain evidence="6 7">NML 110608</strain>
    </source>
</reference>
<keyword evidence="4 6" id="KW-0067">ATP-binding</keyword>
<organism evidence="6 7">
    <name type="scientific">Eisenbergiella tayi</name>
    <dbReference type="NCBI Taxonomy" id="1432052"/>
    <lineage>
        <taxon>Bacteria</taxon>
        <taxon>Bacillati</taxon>
        <taxon>Bacillota</taxon>
        <taxon>Clostridia</taxon>
        <taxon>Lachnospirales</taxon>
        <taxon>Lachnospiraceae</taxon>
        <taxon>Eisenbergiella</taxon>
    </lineage>
</organism>
<dbReference type="InterPro" id="IPR027417">
    <property type="entry name" value="P-loop_NTPase"/>
</dbReference>
<name>A0A1E3AC37_9FIRM</name>
<feature type="domain" description="ABC transporter" evidence="5">
    <location>
        <begin position="6"/>
        <end position="234"/>
    </location>
</feature>
<keyword evidence="2" id="KW-0813">Transport</keyword>
<dbReference type="InterPro" id="IPR017871">
    <property type="entry name" value="ABC_transporter-like_CS"/>
</dbReference>
<accession>A0A1E3AC37</accession>
<comment type="similarity">
    <text evidence="1">Belongs to the ABC transporter superfamily.</text>
</comment>
<dbReference type="PANTHER" id="PTHR43335:SF8">
    <property type="entry name" value="ABC TRANSPORTER, ATP-BINDING PROTEIN"/>
    <property type="match status" value="1"/>
</dbReference>
<dbReference type="PANTHER" id="PTHR43335">
    <property type="entry name" value="ABC TRANSPORTER, ATP-BINDING PROTEIN"/>
    <property type="match status" value="1"/>
</dbReference>
<dbReference type="GO" id="GO:0016887">
    <property type="term" value="F:ATP hydrolysis activity"/>
    <property type="evidence" value="ECO:0007669"/>
    <property type="project" value="InterPro"/>
</dbReference>
<protein>
    <submittedName>
        <fullName evidence="6">Putative ABC transporter ATP-binding protein YxlF</fullName>
        <ecNumber evidence="6">3.6.3.-</ecNumber>
    </submittedName>
</protein>
<evidence type="ECO:0000256" key="1">
    <source>
        <dbReference type="ARBA" id="ARBA00005417"/>
    </source>
</evidence>
<dbReference type="EC" id="3.6.3.-" evidence="6"/>
<evidence type="ECO:0000259" key="5">
    <source>
        <dbReference type="PROSITE" id="PS50893"/>
    </source>
</evidence>
<dbReference type="SMART" id="SM00382">
    <property type="entry name" value="AAA"/>
    <property type="match status" value="1"/>
</dbReference>
<dbReference type="Proteomes" id="UP000094067">
    <property type="component" value="Unassembled WGS sequence"/>
</dbReference>
<evidence type="ECO:0000313" key="6">
    <source>
        <dbReference type="EMBL" id="ODM06169.1"/>
    </source>
</evidence>
<evidence type="ECO:0000256" key="2">
    <source>
        <dbReference type="ARBA" id="ARBA00022448"/>
    </source>
</evidence>
<dbReference type="Gene3D" id="3.40.50.300">
    <property type="entry name" value="P-loop containing nucleotide triphosphate hydrolases"/>
    <property type="match status" value="1"/>
</dbReference>
<comment type="caution">
    <text evidence="6">The sequence shown here is derived from an EMBL/GenBank/DDBJ whole genome shotgun (WGS) entry which is preliminary data.</text>
</comment>
<dbReference type="SUPFAM" id="SSF52540">
    <property type="entry name" value="P-loop containing nucleoside triphosphate hydrolases"/>
    <property type="match status" value="1"/>
</dbReference>
<sequence>MKDIVMEAKDLTKKYKEAVVLDHINLQLEKGKIYGFIGRNGAGKTTFLRLITGLAFPTCGTLALWKKSGTQELQTQRKRIGCMIETPALFPSLSAHQNMEVQRLQRGIPDKTVIDKCLHMVHLEDTGKKAVRNFSLGMRQRLGIAAALLNMPEFLILDEPINGLDPAGIAEIRNLLKHLNQEYGMTILISSHILEELSHTASQFIFIEKGKIMEELSDSELKERCRQHIAIKSADPQNTLLILEDKLQTDNLQLMPDGTIRLYDHLENMEQVARILLESHILVTELHLSGDTLEDYFLRRVGGSSHD</sequence>
<evidence type="ECO:0000256" key="3">
    <source>
        <dbReference type="ARBA" id="ARBA00022741"/>
    </source>
</evidence>
<evidence type="ECO:0000313" key="7">
    <source>
        <dbReference type="Proteomes" id="UP000094067"/>
    </source>
</evidence>
<dbReference type="PROSITE" id="PS50893">
    <property type="entry name" value="ABC_TRANSPORTER_2"/>
    <property type="match status" value="1"/>
</dbReference>
<dbReference type="Pfam" id="PF00005">
    <property type="entry name" value="ABC_tran"/>
    <property type="match status" value="1"/>
</dbReference>
<keyword evidence="6" id="KW-0378">Hydrolase</keyword>